<reference evidence="1 2" key="1">
    <citation type="journal article" date="2022" name="Gigascience">
        <title>A chromosome-level genome assembly and annotation of the desert horned lizard, Phrynosoma platyrhinos, provides insight into chromosomal rearrangements among reptiles.</title>
        <authorList>
            <person name="Koochekian N."/>
            <person name="Ascanio A."/>
            <person name="Farleigh K."/>
            <person name="Card D.C."/>
            <person name="Schield D.R."/>
            <person name="Castoe T.A."/>
            <person name="Jezkova T."/>
        </authorList>
    </citation>
    <scope>NUCLEOTIDE SEQUENCE [LARGE SCALE GENOMIC DNA]</scope>
    <source>
        <strain evidence="1">NK-2021</strain>
    </source>
</reference>
<organism evidence="1 2">
    <name type="scientific">Phrynosoma platyrhinos</name>
    <name type="common">Desert horned lizard</name>
    <dbReference type="NCBI Taxonomy" id="52577"/>
    <lineage>
        <taxon>Eukaryota</taxon>
        <taxon>Metazoa</taxon>
        <taxon>Chordata</taxon>
        <taxon>Craniata</taxon>
        <taxon>Vertebrata</taxon>
        <taxon>Euteleostomi</taxon>
        <taxon>Lepidosauria</taxon>
        <taxon>Squamata</taxon>
        <taxon>Bifurcata</taxon>
        <taxon>Unidentata</taxon>
        <taxon>Episquamata</taxon>
        <taxon>Toxicofera</taxon>
        <taxon>Iguania</taxon>
        <taxon>Phrynosomatidae</taxon>
        <taxon>Phrynosomatinae</taxon>
        <taxon>Phrynosoma</taxon>
    </lineage>
</organism>
<evidence type="ECO:0000313" key="2">
    <source>
        <dbReference type="Proteomes" id="UP000826234"/>
    </source>
</evidence>
<accession>A0ABQ7SMY9</accession>
<comment type="caution">
    <text evidence="1">The sequence shown here is derived from an EMBL/GenBank/DDBJ whole genome shotgun (WGS) entry which is preliminary data.</text>
</comment>
<gene>
    <name evidence="1" type="ORF">JD844_018099</name>
</gene>
<name>A0ABQ7SMY9_PHRPL</name>
<evidence type="ECO:0000313" key="1">
    <source>
        <dbReference type="EMBL" id="KAH0618690.1"/>
    </source>
</evidence>
<protein>
    <submittedName>
        <fullName evidence="1">Uncharacterized protein</fullName>
    </submittedName>
</protein>
<sequence>MILIIRFYHWPSGRTASTPWDKGSKPQHQPLLGNEKWLAAWTMLRLTKLSESSKIMLAGKMKKGEPRVPVWNTGTHTLMLYHAPVPPLIALSVMSAEQKDQGFKLYGDATLRLHIFSSQKPELPFPPESPSVFDPEKTWPHDAFIHHVRETPPVESFDAGDGFDLYIDGARFLPDGVTVTKVAACIFTSSYKQIGPDIHTEIDLNSSIFNPVYNYSVGIRELVLTPCATLLLKVYSIDPLSSRLIQIGWAALNLFVESGTYTAPEPGAEGIRVSLNDGAHQLRIFHNSPCPDQPFSTHALTSIGRYVPCATLLVRLLKAPVDASHHTLKRSMVPQMHWVKLGLCQLRPDYSDGVYYSYSARPTAGESCLYEAMMTRSVVSVREIVQQLAGCKKCLSTDEEISTWIHQKVTRVPGSRPQPFNLTYISRYIPAYGIKVNSNAMANSFVHFVVGD</sequence>
<dbReference type="EMBL" id="JAIPUX010005289">
    <property type="protein sequence ID" value="KAH0618690.1"/>
    <property type="molecule type" value="Genomic_DNA"/>
</dbReference>
<dbReference type="Proteomes" id="UP000826234">
    <property type="component" value="Unassembled WGS sequence"/>
</dbReference>
<keyword evidence="2" id="KW-1185">Reference proteome</keyword>
<proteinExistence type="predicted"/>